<comment type="caution">
    <text evidence="9">The sequence shown here is derived from an EMBL/GenBank/DDBJ whole genome shotgun (WGS) entry which is preliminary data.</text>
</comment>
<dbReference type="NCBIfam" id="TIGR01494">
    <property type="entry name" value="ATPase_P-type"/>
    <property type="match status" value="1"/>
</dbReference>
<keyword evidence="3" id="KW-0479">Metal-binding</keyword>
<proteinExistence type="predicted"/>
<feature type="transmembrane region" description="Helical" evidence="7">
    <location>
        <begin position="342"/>
        <end position="359"/>
    </location>
</feature>
<dbReference type="InterPro" id="IPR032630">
    <property type="entry name" value="P_typ_ATPase_c"/>
</dbReference>
<evidence type="ECO:0000313" key="10">
    <source>
        <dbReference type="Proteomes" id="UP001158986"/>
    </source>
</evidence>
<evidence type="ECO:0000259" key="8">
    <source>
        <dbReference type="Pfam" id="PF16212"/>
    </source>
</evidence>
<dbReference type="SUPFAM" id="SSF56784">
    <property type="entry name" value="HAD-like"/>
    <property type="match status" value="1"/>
</dbReference>
<protein>
    <recommendedName>
        <fullName evidence="8">P-type ATPase C-terminal domain-containing protein</fullName>
    </recommendedName>
</protein>
<keyword evidence="10" id="KW-1185">Reference proteome</keyword>
<keyword evidence="6 7" id="KW-0472">Membrane</keyword>
<keyword evidence="5 7" id="KW-1133">Transmembrane helix</keyword>
<dbReference type="InterPro" id="IPR036412">
    <property type="entry name" value="HAD-like_sf"/>
</dbReference>
<evidence type="ECO:0000256" key="5">
    <source>
        <dbReference type="ARBA" id="ARBA00022989"/>
    </source>
</evidence>
<dbReference type="PANTHER" id="PTHR24092">
    <property type="entry name" value="PROBABLE PHOSPHOLIPID-TRANSPORTING ATPASE"/>
    <property type="match status" value="1"/>
</dbReference>
<dbReference type="PANTHER" id="PTHR24092:SF150">
    <property type="entry name" value="PHOSPHOLIPID-TRANSPORTING ATPASE"/>
    <property type="match status" value="1"/>
</dbReference>
<dbReference type="EMBL" id="CAKLCB010000164">
    <property type="protein sequence ID" value="CAH0516325.1"/>
    <property type="molecule type" value="Genomic_DNA"/>
</dbReference>
<feature type="domain" description="P-type ATPase C-terminal" evidence="8">
    <location>
        <begin position="155"/>
        <end position="399"/>
    </location>
</feature>
<dbReference type="SUPFAM" id="SSF81665">
    <property type="entry name" value="Calcium ATPase, transmembrane domain M"/>
    <property type="match status" value="1"/>
</dbReference>
<evidence type="ECO:0000256" key="6">
    <source>
        <dbReference type="ARBA" id="ARBA00023136"/>
    </source>
</evidence>
<evidence type="ECO:0000256" key="1">
    <source>
        <dbReference type="ARBA" id="ARBA00004141"/>
    </source>
</evidence>
<evidence type="ECO:0000256" key="4">
    <source>
        <dbReference type="ARBA" id="ARBA00022842"/>
    </source>
</evidence>
<accession>A0ABN8CU02</accession>
<dbReference type="Gene3D" id="3.40.50.1000">
    <property type="entry name" value="HAD superfamily/HAD-like"/>
    <property type="match status" value="1"/>
</dbReference>
<evidence type="ECO:0000256" key="7">
    <source>
        <dbReference type="SAM" id="Phobius"/>
    </source>
</evidence>
<evidence type="ECO:0000313" key="9">
    <source>
        <dbReference type="EMBL" id="CAH0516325.1"/>
    </source>
</evidence>
<keyword evidence="2 7" id="KW-0812">Transmembrane</keyword>
<comment type="subcellular location">
    <subcellularLocation>
        <location evidence="1">Membrane</location>
        <topology evidence="1">Multi-pass membrane protein</topology>
    </subcellularLocation>
</comment>
<feature type="transmembrane region" description="Helical" evidence="7">
    <location>
        <begin position="543"/>
        <end position="568"/>
    </location>
</feature>
<keyword evidence="4" id="KW-0460">Magnesium</keyword>
<sequence length="642" mass="72603">MQAQVSLNDTDYHVNAHCTRAKSLDQTFHDSIIAEELRTEQAVRFDGWMSSKPIGDLPIPATSNCRPGSARARTTDTNDAVQLAHELFQELASQCRTVIACRLSPMQKAQVVSLMKASPGALLTFAVGDGGNDVSMIQEAHVGIGIYGHEGLQAVRAADFAIATFLHLSRLLLVHGRWNHRRVARVILFSFYKNVALIMTLFLYNEFSGQTMYESYLMVGWNVLYTVLPIFVLGITDEDIRDSAVLRFPFVYRISLRKCELSIQRLGVAVVNALFHSCLVFFFVSKTVSGVSSKSSLANGLFPDGTAVYGALIITVTLKASLHMQCLYRWTRAHYISLFGKFVAYILFVVSYSQAYRIFPDFDVFRDFHGLAQMLSTEMLYWNVLFFTSITCLCADLAAIGFGDHPAVLVRNTDSSTANIHATKVVYSSYGRQHFRDFDQPSEYDELSKQLVSIQRDFAREIEHLDDCVQEDYVHSSRALRLQPPVHPVTLEFMGDEHQSFEGKYEITFAFCERSRVMLCLKVMAFMTPLYAAYELLWEHESMYIWIRVGYFAAILLPYCIVGMVLTLTISDTGKLAAALYPVGLFVVIRVKFLHALLLSLYNFAFYMLSDRLCSVNYSNSVDLSDRILFALYLVFVITFEA</sequence>
<feature type="transmembrane region" description="Helical" evidence="7">
    <location>
        <begin position="186"/>
        <end position="204"/>
    </location>
</feature>
<feature type="transmembrane region" description="Helical" evidence="7">
    <location>
        <begin position="379"/>
        <end position="402"/>
    </location>
</feature>
<evidence type="ECO:0000256" key="2">
    <source>
        <dbReference type="ARBA" id="ARBA00022692"/>
    </source>
</evidence>
<evidence type="ECO:0000256" key="3">
    <source>
        <dbReference type="ARBA" id="ARBA00022723"/>
    </source>
</evidence>
<dbReference type="Proteomes" id="UP001158986">
    <property type="component" value="Unassembled WGS sequence"/>
</dbReference>
<feature type="transmembrane region" description="Helical" evidence="7">
    <location>
        <begin position="216"/>
        <end position="235"/>
    </location>
</feature>
<organism evidence="9 10">
    <name type="scientific">Peronospora belbahrii</name>
    <dbReference type="NCBI Taxonomy" id="622444"/>
    <lineage>
        <taxon>Eukaryota</taxon>
        <taxon>Sar</taxon>
        <taxon>Stramenopiles</taxon>
        <taxon>Oomycota</taxon>
        <taxon>Peronosporomycetes</taxon>
        <taxon>Peronosporales</taxon>
        <taxon>Peronosporaceae</taxon>
        <taxon>Peronospora</taxon>
    </lineage>
</organism>
<name>A0ABN8CU02_9STRA</name>
<dbReference type="InterPro" id="IPR023298">
    <property type="entry name" value="ATPase_P-typ_TM_dom_sf"/>
</dbReference>
<dbReference type="InterPro" id="IPR001757">
    <property type="entry name" value="P_typ_ATPase"/>
</dbReference>
<dbReference type="InterPro" id="IPR023214">
    <property type="entry name" value="HAD_sf"/>
</dbReference>
<feature type="transmembrane region" description="Helical" evidence="7">
    <location>
        <begin position="266"/>
        <end position="285"/>
    </location>
</feature>
<gene>
    <name evidence="9" type="ORF">PBS001_LOCUS3001</name>
</gene>
<feature type="transmembrane region" description="Helical" evidence="7">
    <location>
        <begin position="580"/>
        <end position="604"/>
    </location>
</feature>
<dbReference type="Pfam" id="PF16212">
    <property type="entry name" value="PhoLip_ATPase_C"/>
    <property type="match status" value="1"/>
</dbReference>
<feature type="transmembrane region" description="Helical" evidence="7">
    <location>
        <begin position="305"/>
        <end position="322"/>
    </location>
</feature>
<reference evidence="9 10" key="1">
    <citation type="submission" date="2021-11" db="EMBL/GenBank/DDBJ databases">
        <authorList>
            <person name="Islam A."/>
            <person name="Islam S."/>
            <person name="Flora M.S."/>
            <person name="Rahman M."/>
            <person name="Ziaur R.M."/>
            <person name="Epstein J.H."/>
            <person name="Hassan M."/>
            <person name="Klassen M."/>
            <person name="Woodard K."/>
            <person name="Webb A."/>
            <person name="Webby R.J."/>
            <person name="El Zowalaty M.E."/>
        </authorList>
    </citation>
    <scope>NUCLEOTIDE SEQUENCE [LARGE SCALE GENOMIC DNA]</scope>
    <source>
        <strain evidence="9">Pbs1</strain>
    </source>
</reference>